<keyword evidence="2" id="KW-1185">Reference proteome</keyword>
<evidence type="ECO:0000313" key="1">
    <source>
        <dbReference type="EMBL" id="KAJ1892109.1"/>
    </source>
</evidence>
<gene>
    <name evidence="1" type="ORF">LPJ66_006536</name>
</gene>
<reference evidence="1" key="1">
    <citation type="submission" date="2022-07" db="EMBL/GenBank/DDBJ databases">
        <title>Phylogenomic reconstructions and comparative analyses of Kickxellomycotina fungi.</title>
        <authorList>
            <person name="Reynolds N.K."/>
            <person name="Stajich J.E."/>
            <person name="Barry K."/>
            <person name="Grigoriev I.V."/>
            <person name="Crous P."/>
            <person name="Smith M.E."/>
        </authorList>
    </citation>
    <scope>NUCLEOTIDE SEQUENCE</scope>
    <source>
        <strain evidence="1">Benny 63K</strain>
    </source>
</reference>
<proteinExistence type="predicted"/>
<dbReference type="EMBL" id="JANBPG010001048">
    <property type="protein sequence ID" value="KAJ1892109.1"/>
    <property type="molecule type" value="Genomic_DNA"/>
</dbReference>
<comment type="caution">
    <text evidence="1">The sequence shown here is derived from an EMBL/GenBank/DDBJ whole genome shotgun (WGS) entry which is preliminary data.</text>
</comment>
<organism evidence="1 2">
    <name type="scientific">Kickxella alabastrina</name>
    <dbReference type="NCBI Taxonomy" id="61397"/>
    <lineage>
        <taxon>Eukaryota</taxon>
        <taxon>Fungi</taxon>
        <taxon>Fungi incertae sedis</taxon>
        <taxon>Zoopagomycota</taxon>
        <taxon>Kickxellomycotina</taxon>
        <taxon>Kickxellomycetes</taxon>
        <taxon>Kickxellales</taxon>
        <taxon>Kickxellaceae</taxon>
        <taxon>Kickxella</taxon>
    </lineage>
</organism>
<sequence>MGADGGRRQSLRLLNKALQEPDKEEQATSNQQPIIPKPSDTPGGRVLDGRVEKRSGAGRIIPSRYMSNTTAAAAAAAGTPAAVKKTTGPRVRAAIAALTATPATSAASPRPGTFTDRTAAPAMAPVCRVTRQARTQAPQTPLAKPYSAHRQLEASNECLEESAAVRRVLPPGDSRTAEHLQWQLLLARSQMQFDLAKSTAQQEINQLVGEAEEAKRALFEEQRKLKVMQELVALDSWINGSAGMAVREMGRVVGEVAEAYLRFGRGMQMTTRAMPVAGVWYEDEARVVADLERFVAEVAEAFPPGDPRVRSMFCVAEALRQFCQGRREEARLGAECGRLKASLEHVVALAESRHE</sequence>
<accession>A0ACC1IDR7</accession>
<evidence type="ECO:0000313" key="2">
    <source>
        <dbReference type="Proteomes" id="UP001150581"/>
    </source>
</evidence>
<protein>
    <submittedName>
        <fullName evidence="1">Uncharacterized protein</fullName>
    </submittedName>
</protein>
<dbReference type="Proteomes" id="UP001150581">
    <property type="component" value="Unassembled WGS sequence"/>
</dbReference>
<name>A0ACC1IDR7_9FUNG</name>